<feature type="region of interest" description="Disordered" evidence="1">
    <location>
        <begin position="1"/>
        <end position="126"/>
    </location>
</feature>
<comment type="caution">
    <text evidence="2">The sequence shown here is derived from an EMBL/GenBank/DDBJ whole genome shotgun (WGS) entry which is preliminary data.</text>
</comment>
<organism evidence="2 3">
    <name type="scientific">Paraglomus occultum</name>
    <dbReference type="NCBI Taxonomy" id="144539"/>
    <lineage>
        <taxon>Eukaryota</taxon>
        <taxon>Fungi</taxon>
        <taxon>Fungi incertae sedis</taxon>
        <taxon>Mucoromycota</taxon>
        <taxon>Glomeromycotina</taxon>
        <taxon>Glomeromycetes</taxon>
        <taxon>Paraglomerales</taxon>
        <taxon>Paraglomeraceae</taxon>
        <taxon>Paraglomus</taxon>
    </lineage>
</organism>
<evidence type="ECO:0000256" key="1">
    <source>
        <dbReference type="SAM" id="MobiDB-lite"/>
    </source>
</evidence>
<sequence length="677" mass="77056">MSGRAYRKALKDKELQAERGSSSNLDFEELDAERNEPAKNLFDLLNEEEENNNDEERSAEEELKDEDSKGEARDQTTTRTNQIDEMSVGELERAIREITKELGPQSSNSVKTNKSKKAKSDFPRDNSNISLLTVDTKMLDADAEMRRMFGSAVVDREIRGRNYSRTAKRMLLARPRDSWPPIDRVGYGLSMEFVEEKNGVQYFKINHSQKYRSIQELFLDCIASHDPNTIAALVRDNPYHIDSLLQLSDICKMSGDHGVAGEMVERALYAFEKCFHPEFYISKGTVRLDYKHFENRAFFLALFRHAMFLSRRGCWQTAFGFTRLLLALSPESDPLSALLFIDFFGLKTRQYSYVYTMANEWKAKKLYRYPNFAYSRALAKFHLELQDDKDSANEESSALLKLAIIYFPGIVLGLAKKCDIILGSDIVSHAYFQPLEDKSYLSLLYDLYIEQTSSLWAQSEVASWLTTTLVSLMSELSEHVSEQEGGNQLVIFIPSHTSSGQIEVGECIRESFYNAGVPQNVCRFVIVSENNNLRGHLPPEISAMEIMLYDPLPPTDGDNQYDRYVMGSSSGARTHRWQNFLVAQLRRLLNGAPNADLNRLAERLNNHIIEDEELFFDPPMDGIIDPEARFGVPGAFPDVLPGAFPGDLASSFPAEIPDDFLDDAFPDELQVYLLRKT</sequence>
<dbReference type="PANTHER" id="PTHR22684">
    <property type="entry name" value="NULP1-RELATED"/>
    <property type="match status" value="1"/>
</dbReference>
<dbReference type="InterPro" id="IPR006994">
    <property type="entry name" value="TCF25/Rqc1"/>
</dbReference>
<dbReference type="GO" id="GO:1990116">
    <property type="term" value="P:ribosome-associated ubiquitin-dependent protein catabolic process"/>
    <property type="evidence" value="ECO:0007669"/>
    <property type="project" value="TreeGrafter"/>
</dbReference>
<dbReference type="OrthoDB" id="205993at2759"/>
<feature type="compositionally biased region" description="Basic and acidic residues" evidence="1">
    <location>
        <begin position="90"/>
        <end position="100"/>
    </location>
</feature>
<dbReference type="PANTHER" id="PTHR22684:SF0">
    <property type="entry name" value="RIBOSOME QUALITY CONTROL COMPLEX SUBUNIT TCF25"/>
    <property type="match status" value="1"/>
</dbReference>
<gene>
    <name evidence="2" type="ORF">POCULU_LOCUS6383</name>
</gene>
<dbReference type="Pfam" id="PF04910">
    <property type="entry name" value="Tcf25"/>
    <property type="match status" value="1"/>
</dbReference>
<proteinExistence type="predicted"/>
<reference evidence="2" key="1">
    <citation type="submission" date="2021-06" db="EMBL/GenBank/DDBJ databases">
        <authorList>
            <person name="Kallberg Y."/>
            <person name="Tangrot J."/>
            <person name="Rosling A."/>
        </authorList>
    </citation>
    <scope>NUCLEOTIDE SEQUENCE</scope>
    <source>
        <strain evidence="2">IA702</strain>
    </source>
</reference>
<feature type="compositionally biased region" description="Basic and acidic residues" evidence="1">
    <location>
        <begin position="66"/>
        <end position="76"/>
    </location>
</feature>
<keyword evidence="3" id="KW-1185">Reference proteome</keyword>
<dbReference type="GO" id="GO:0072344">
    <property type="term" value="P:rescue of stalled ribosome"/>
    <property type="evidence" value="ECO:0007669"/>
    <property type="project" value="TreeGrafter"/>
</dbReference>
<dbReference type="EMBL" id="CAJVPJ010001160">
    <property type="protein sequence ID" value="CAG8578848.1"/>
    <property type="molecule type" value="Genomic_DNA"/>
</dbReference>
<protein>
    <submittedName>
        <fullName evidence="2">6524_t:CDS:1</fullName>
    </submittedName>
</protein>
<name>A0A9N9BT63_9GLOM</name>
<evidence type="ECO:0000313" key="2">
    <source>
        <dbReference type="EMBL" id="CAG8578848.1"/>
    </source>
</evidence>
<feature type="compositionally biased region" description="Acidic residues" evidence="1">
    <location>
        <begin position="45"/>
        <end position="65"/>
    </location>
</feature>
<dbReference type="Proteomes" id="UP000789572">
    <property type="component" value="Unassembled WGS sequence"/>
</dbReference>
<accession>A0A9N9BT63</accession>
<dbReference type="GO" id="GO:1990112">
    <property type="term" value="C:RQC complex"/>
    <property type="evidence" value="ECO:0007669"/>
    <property type="project" value="TreeGrafter"/>
</dbReference>
<dbReference type="AlphaFoldDB" id="A0A9N9BT63"/>
<evidence type="ECO:0000313" key="3">
    <source>
        <dbReference type="Proteomes" id="UP000789572"/>
    </source>
</evidence>